<gene>
    <name evidence="2" type="ORF">ACFSR3_09560</name>
</gene>
<feature type="chain" id="PRO_5046991578" evidence="1">
    <location>
        <begin position="19"/>
        <end position="354"/>
    </location>
</feature>
<name>A0ABW5NTY2_9FLAO</name>
<dbReference type="InterPro" id="IPR025921">
    <property type="entry name" value="HmuY"/>
</dbReference>
<sequence>MKKIALLSFVFMTLAACSSDDNSKIDPIIPISDGTVFGSAEHPLNIGGATQGNQVYVDLSGEAAAATPRDAWELGFYSGTEAHVVINGSIGMAVKKLETTDITAVQQSDATVAVGTFQAENMAYVDNPTGDINSTAFGSIAESEASASVYLVNLGNSVPTEKPAAGSTNVAGEQRGWKKVKVWQDGAGYKLQYANLDATTPTTVSITKDAAYNHVFFSLVNGVEVKAEPVKAQWDLNFTTFTNEVFQNGVSAGAYFYSDFIVLNNKAGVKAFKVEGDAAAYTAFTLANVEGHDYSADQRTIGADWRDVFTRAVFNNVFFVVKDAEGNIYKIRFISMVSTEGERGFPVFEYQLLK</sequence>
<keyword evidence="1" id="KW-0732">Signal</keyword>
<evidence type="ECO:0000256" key="1">
    <source>
        <dbReference type="SAM" id="SignalP"/>
    </source>
</evidence>
<comment type="caution">
    <text evidence="2">The sequence shown here is derived from an EMBL/GenBank/DDBJ whole genome shotgun (WGS) entry which is preliminary data.</text>
</comment>
<protein>
    <submittedName>
        <fullName evidence="2">HmuY family protein</fullName>
    </submittedName>
</protein>
<dbReference type="EMBL" id="JBHUMD010000024">
    <property type="protein sequence ID" value="MFD2602299.1"/>
    <property type="molecule type" value="Genomic_DNA"/>
</dbReference>
<dbReference type="CDD" id="cd12105">
    <property type="entry name" value="HmuY"/>
    <property type="match status" value="1"/>
</dbReference>
<dbReference type="RefSeq" id="WP_379820771.1">
    <property type="nucleotide sequence ID" value="NZ_JBHUMD010000024.1"/>
</dbReference>
<proteinExistence type="predicted"/>
<evidence type="ECO:0000313" key="2">
    <source>
        <dbReference type="EMBL" id="MFD2602299.1"/>
    </source>
</evidence>
<dbReference type="Proteomes" id="UP001597480">
    <property type="component" value="Unassembled WGS sequence"/>
</dbReference>
<evidence type="ECO:0000313" key="3">
    <source>
        <dbReference type="Proteomes" id="UP001597480"/>
    </source>
</evidence>
<reference evidence="3" key="1">
    <citation type="journal article" date="2019" name="Int. J. Syst. Evol. Microbiol.">
        <title>The Global Catalogue of Microorganisms (GCM) 10K type strain sequencing project: providing services to taxonomists for standard genome sequencing and annotation.</title>
        <authorList>
            <consortium name="The Broad Institute Genomics Platform"/>
            <consortium name="The Broad Institute Genome Sequencing Center for Infectious Disease"/>
            <person name="Wu L."/>
            <person name="Ma J."/>
        </authorList>
    </citation>
    <scope>NUCLEOTIDE SEQUENCE [LARGE SCALE GENOMIC DNA]</scope>
    <source>
        <strain evidence="3">KCTC 42107</strain>
    </source>
</reference>
<accession>A0ABW5NTY2</accession>
<keyword evidence="3" id="KW-1185">Reference proteome</keyword>
<dbReference type="PROSITE" id="PS51257">
    <property type="entry name" value="PROKAR_LIPOPROTEIN"/>
    <property type="match status" value="1"/>
</dbReference>
<dbReference type="Pfam" id="PF14064">
    <property type="entry name" value="HmuY"/>
    <property type="match status" value="2"/>
</dbReference>
<feature type="signal peptide" evidence="1">
    <location>
        <begin position="1"/>
        <end position="18"/>
    </location>
</feature>
<organism evidence="2 3">
    <name type="scientific">Flavobacterium suzhouense</name>
    <dbReference type="NCBI Taxonomy" id="1529638"/>
    <lineage>
        <taxon>Bacteria</taxon>
        <taxon>Pseudomonadati</taxon>
        <taxon>Bacteroidota</taxon>
        <taxon>Flavobacteriia</taxon>
        <taxon>Flavobacteriales</taxon>
        <taxon>Flavobacteriaceae</taxon>
        <taxon>Flavobacterium</taxon>
    </lineage>
</organism>